<name>A0A415E743_9FIRM</name>
<keyword evidence="1" id="KW-0472">Membrane</keyword>
<dbReference type="EMBL" id="QRMS01000001">
    <property type="protein sequence ID" value="RHJ89607.1"/>
    <property type="molecule type" value="Genomic_DNA"/>
</dbReference>
<gene>
    <name evidence="2" type="ORF">DW099_03270</name>
</gene>
<comment type="caution">
    <text evidence="2">The sequence shown here is derived from an EMBL/GenBank/DDBJ whole genome shotgun (WGS) entry which is preliminary data.</text>
</comment>
<keyword evidence="1" id="KW-1133">Transmembrane helix</keyword>
<evidence type="ECO:0000256" key="1">
    <source>
        <dbReference type="SAM" id="Phobius"/>
    </source>
</evidence>
<sequence length="198" mass="21404">MENKEVFRKSNLERISSPEKMNDYIKVINPSVVIMLAALGLLLLGGLAWGLMGNIPLTENLSGAFYASEEQGRCDKMAAVVSVETAAELKTGMEVQVSPSTADRETYGYMKGRIERIGEFPVSEEEVISLVKNKELAGYLMPDSVGILVIISFDADKETASGIAWSSSKGKDVTVKKGSTGTALAVVKNQKPIELILE</sequence>
<keyword evidence="3" id="KW-1185">Reference proteome</keyword>
<dbReference type="AlphaFoldDB" id="A0A415E743"/>
<reference evidence="2 3" key="1">
    <citation type="submission" date="2018-08" db="EMBL/GenBank/DDBJ databases">
        <title>A genome reference for cultivated species of the human gut microbiota.</title>
        <authorList>
            <person name="Zou Y."/>
            <person name="Xue W."/>
            <person name="Luo G."/>
        </authorList>
    </citation>
    <scope>NUCLEOTIDE SEQUENCE [LARGE SCALE GENOMIC DNA]</scope>
    <source>
        <strain evidence="2 3">AM07-24</strain>
    </source>
</reference>
<evidence type="ECO:0000313" key="3">
    <source>
        <dbReference type="Proteomes" id="UP000284841"/>
    </source>
</evidence>
<proteinExistence type="predicted"/>
<evidence type="ECO:0000313" key="2">
    <source>
        <dbReference type="EMBL" id="RHJ89607.1"/>
    </source>
</evidence>
<organism evidence="2 3">
    <name type="scientific">Emergencia timonensis</name>
    <dbReference type="NCBI Taxonomy" id="1776384"/>
    <lineage>
        <taxon>Bacteria</taxon>
        <taxon>Bacillati</taxon>
        <taxon>Bacillota</taxon>
        <taxon>Clostridia</taxon>
        <taxon>Peptostreptococcales</taxon>
        <taxon>Anaerovoracaceae</taxon>
        <taxon>Emergencia</taxon>
    </lineage>
</organism>
<protein>
    <submittedName>
        <fullName evidence="2">Uncharacterized protein</fullName>
    </submittedName>
</protein>
<dbReference type="Proteomes" id="UP000284841">
    <property type="component" value="Unassembled WGS sequence"/>
</dbReference>
<feature type="transmembrane region" description="Helical" evidence="1">
    <location>
        <begin position="27"/>
        <end position="52"/>
    </location>
</feature>
<accession>A0A415E743</accession>
<dbReference type="OrthoDB" id="1822314at2"/>
<dbReference type="RefSeq" id="WP_118333703.1">
    <property type="nucleotide sequence ID" value="NZ_AP025567.1"/>
</dbReference>
<dbReference type="STRING" id="1776384.GCA_900086585_02943"/>
<keyword evidence="1" id="KW-0812">Transmembrane</keyword>